<evidence type="ECO:0000313" key="2">
    <source>
        <dbReference type="EMBL" id="SHH30974.1"/>
    </source>
</evidence>
<dbReference type="RefSeq" id="WP_072899329.1">
    <property type="nucleotide sequence ID" value="NZ_FQWZ01000008.1"/>
</dbReference>
<name>A0A1M5RXS0_9GAMM</name>
<keyword evidence="1" id="KW-1133">Transmembrane helix</keyword>
<keyword evidence="1" id="KW-0472">Membrane</keyword>
<gene>
    <name evidence="2" type="ORF">SAMN04488068_3260</name>
</gene>
<feature type="transmembrane region" description="Helical" evidence="1">
    <location>
        <begin position="6"/>
        <end position="27"/>
    </location>
</feature>
<dbReference type="Proteomes" id="UP000199758">
    <property type="component" value="Unassembled WGS sequence"/>
</dbReference>
<keyword evidence="1" id="KW-0812">Transmembrane</keyword>
<evidence type="ECO:0000313" key="3">
    <source>
        <dbReference type="Proteomes" id="UP000199758"/>
    </source>
</evidence>
<evidence type="ECO:0008006" key="4">
    <source>
        <dbReference type="Google" id="ProtNLM"/>
    </source>
</evidence>
<dbReference type="EMBL" id="FQWZ01000008">
    <property type="protein sequence ID" value="SHH30974.1"/>
    <property type="molecule type" value="Genomic_DNA"/>
</dbReference>
<proteinExistence type="predicted"/>
<dbReference type="AlphaFoldDB" id="A0A1M5RXS0"/>
<feature type="transmembrane region" description="Helical" evidence="1">
    <location>
        <begin position="63"/>
        <end position="80"/>
    </location>
</feature>
<accession>A0A1M5RXS0</accession>
<sequence>MTSNKGFWLAQIAGLTLFYLVAAYFAANGQTQHWTVYGAALLLAAHALELPLAWLRLRALNPQPLRLLVLTLLYGLLWWVPAQRGLFKVR</sequence>
<protein>
    <recommendedName>
        <fullName evidence="4">DUF1145 domain-containing protein</fullName>
    </recommendedName>
</protein>
<feature type="transmembrane region" description="Helical" evidence="1">
    <location>
        <begin position="34"/>
        <end position="57"/>
    </location>
</feature>
<reference evidence="2 3" key="1">
    <citation type="submission" date="2016-11" db="EMBL/GenBank/DDBJ databases">
        <authorList>
            <person name="Jaros S."/>
            <person name="Januszkiewicz K."/>
            <person name="Wedrychowicz H."/>
        </authorList>
    </citation>
    <scope>NUCLEOTIDE SEQUENCE [LARGE SCALE GENOMIC DNA]</scope>
    <source>
        <strain evidence="2 3">CGMCC 1.7049</strain>
    </source>
</reference>
<keyword evidence="3" id="KW-1185">Reference proteome</keyword>
<organism evidence="2 3">
    <name type="scientific">Hydrocarboniphaga daqingensis</name>
    <dbReference type="NCBI Taxonomy" id="490188"/>
    <lineage>
        <taxon>Bacteria</taxon>
        <taxon>Pseudomonadati</taxon>
        <taxon>Pseudomonadota</taxon>
        <taxon>Gammaproteobacteria</taxon>
        <taxon>Nevskiales</taxon>
        <taxon>Nevskiaceae</taxon>
        <taxon>Hydrocarboniphaga</taxon>
    </lineage>
</organism>
<evidence type="ECO:0000256" key="1">
    <source>
        <dbReference type="SAM" id="Phobius"/>
    </source>
</evidence>